<name>A0ABY5R9Q1_9HYPH</name>
<keyword evidence="5" id="KW-1185">Reference proteome</keyword>
<reference evidence="4" key="1">
    <citation type="submission" date="2020-09" db="EMBL/GenBank/DDBJ databases">
        <title>Rhizobia associated with sainfoin plants.</title>
        <authorList>
            <person name="Asharfi S."/>
            <person name="Kuzmanovic N."/>
            <person name="Bunk B."/>
            <person name="Sproeer C."/>
            <person name="Becker M."/>
            <person name="Thuenen T."/>
        </authorList>
    </citation>
    <scope>NUCLEOTIDE SEQUENCE</scope>
    <source>
        <strain evidence="4">OM4</strain>
        <plasmid evidence="4">pOM4</plasmid>
    </source>
</reference>
<feature type="region of interest" description="Disordered" evidence="1">
    <location>
        <begin position="187"/>
        <end position="206"/>
    </location>
</feature>
<evidence type="ECO:0000256" key="1">
    <source>
        <dbReference type="SAM" id="MobiDB-lite"/>
    </source>
</evidence>
<dbReference type="NCBIfam" id="NF040876">
    <property type="entry name" value="RHE_PE00001_fam"/>
    <property type="match status" value="1"/>
</dbReference>
<evidence type="ECO:0000313" key="4">
    <source>
        <dbReference type="EMBL" id="UVC19367.1"/>
    </source>
</evidence>
<feature type="domain" description="DUF1612" evidence="2">
    <location>
        <begin position="212"/>
        <end position="339"/>
    </location>
</feature>
<dbReference type="InterPro" id="IPR021068">
    <property type="entry name" value="HTH_DNA-bd"/>
</dbReference>
<dbReference type="Pfam" id="PF07756">
    <property type="entry name" value="DUF1612"/>
    <property type="match status" value="1"/>
</dbReference>
<accession>A0ABY5R9Q1</accession>
<evidence type="ECO:0000313" key="5">
    <source>
        <dbReference type="Proteomes" id="UP001058098"/>
    </source>
</evidence>
<protein>
    <submittedName>
        <fullName evidence="4">DUF1612 and helix-turn-helix domain-containing protein</fullName>
    </submittedName>
</protein>
<feature type="region of interest" description="Disordered" evidence="1">
    <location>
        <begin position="116"/>
        <end position="151"/>
    </location>
</feature>
<feature type="domain" description="HTH DNA binding" evidence="3">
    <location>
        <begin position="348"/>
        <end position="401"/>
    </location>
</feature>
<dbReference type="Proteomes" id="UP001058098">
    <property type="component" value="Plasmid pOM4"/>
</dbReference>
<evidence type="ECO:0000259" key="2">
    <source>
        <dbReference type="Pfam" id="PF07756"/>
    </source>
</evidence>
<sequence length="401" mass="43646">MAYDFSSLPLNSLIGPLARAEDLLARLDERVQKSPLRDGFLQRSHFADAAAALWLDGELVHAEDLVLHDTHMDIRTPTHELTRAHAVLRARRRIFGHKPDWALSRVGILALRGREGQGGGNGASPGRAGSEPYPATAAGGAGDDADESLSEDTDQAVALSEELAEIDAVLARSSRLLAGEKFAPRAADGEDVDTTGQGANAREGLPNSLGPLIRDLDWDEEQRLADWLAVVDRLCGENMPAVLSAAIAWEAWQDIEPLQHQHWLGTLLVAALLRERGKVGSHLFCLNAGLRVVPRERRRARDRTARLLAILDAFAEAASAGLKELDRLVLAKGQMERRLRKRRNNSHLPALIDLVLARPVVSAGLIAAELKISQRAAHGLVAELGIREVTGRGRYRAWGIV</sequence>
<gene>
    <name evidence="4" type="ORF">IHQ72_35480</name>
</gene>
<evidence type="ECO:0000259" key="3">
    <source>
        <dbReference type="Pfam" id="PF11972"/>
    </source>
</evidence>
<dbReference type="RefSeq" id="WP_258124230.1">
    <property type="nucleotide sequence ID" value="NZ_CP062230.1"/>
</dbReference>
<dbReference type="InterPro" id="IPR011670">
    <property type="entry name" value="DUF1612"/>
</dbReference>
<dbReference type="EMBL" id="CP062230">
    <property type="protein sequence ID" value="UVC19367.1"/>
    <property type="molecule type" value="Genomic_DNA"/>
</dbReference>
<keyword evidence="4" id="KW-0614">Plasmid</keyword>
<geneLocation type="plasmid" evidence="4 5">
    <name>pOM4</name>
</geneLocation>
<dbReference type="InterPro" id="IPR048017">
    <property type="entry name" value="Y4cF-like"/>
</dbReference>
<dbReference type="Pfam" id="PF11972">
    <property type="entry name" value="HTH_13"/>
    <property type="match status" value="1"/>
</dbReference>
<organism evidence="4 5">
    <name type="scientific">Mesorhizobium onobrychidis</name>
    <dbReference type="NCBI Taxonomy" id="2775404"/>
    <lineage>
        <taxon>Bacteria</taxon>
        <taxon>Pseudomonadati</taxon>
        <taxon>Pseudomonadota</taxon>
        <taxon>Alphaproteobacteria</taxon>
        <taxon>Hyphomicrobiales</taxon>
        <taxon>Phyllobacteriaceae</taxon>
        <taxon>Mesorhizobium</taxon>
    </lineage>
</organism>
<proteinExistence type="predicted"/>